<accession>A0A0R2PT46</accession>
<gene>
    <name evidence="2" type="ORF">ABR63_07355</name>
</gene>
<organism evidence="2 3">
    <name type="scientific">SAR86 cluster bacterium BACL1 MAG-120920-bin57</name>
    <dbReference type="NCBI Taxonomy" id="1655571"/>
    <lineage>
        <taxon>Bacteria</taxon>
        <taxon>Pseudomonadati</taxon>
        <taxon>Pseudomonadota</taxon>
        <taxon>Gammaproteobacteria</taxon>
        <taxon>SAR86 cluster</taxon>
    </lineage>
</organism>
<comment type="caution">
    <text evidence="2">The sequence shown here is derived from an EMBL/GenBank/DDBJ whole genome shotgun (WGS) entry which is preliminary data.</text>
</comment>
<keyword evidence="1" id="KW-0472">Membrane</keyword>
<reference evidence="3" key="1">
    <citation type="submission" date="2015-10" db="EMBL/GenBank/DDBJ databases">
        <title>Metagenome-Assembled Genomes uncover a global brackish microbiome.</title>
        <authorList>
            <person name="Hugerth L.W."/>
            <person name="Larsson J."/>
            <person name="Alneberg J."/>
            <person name="Lindh M.V."/>
            <person name="Legrand C."/>
            <person name="Pinhassi J."/>
            <person name="Andersson A."/>
        </authorList>
    </citation>
    <scope>NUCLEOTIDE SEQUENCE [LARGE SCALE GENOMIC DNA]</scope>
</reference>
<dbReference type="AlphaFoldDB" id="A0A0R2PT46"/>
<proteinExistence type="predicted"/>
<protein>
    <submittedName>
        <fullName evidence="2">Uncharacterized protein</fullName>
    </submittedName>
</protein>
<keyword evidence="1" id="KW-0812">Transmembrane</keyword>
<evidence type="ECO:0000256" key="1">
    <source>
        <dbReference type="SAM" id="Phobius"/>
    </source>
</evidence>
<name>A0A0R2PT46_9GAMM</name>
<evidence type="ECO:0000313" key="3">
    <source>
        <dbReference type="Proteomes" id="UP000050874"/>
    </source>
</evidence>
<sequence length="366" mass="41004">MKPKIKSFALNEISSRLADSTNILMMIPSQLFGFMKYENQAGHKGEILKANALIQIEEQLISDVSSLAFFYNPDLQLASWIESTIFESMAKSLDGLDAEITMIPEHYLIQGQGDTLFIRDNSFIAAFDNHSGFGGNLDILSDYLGTIDSNSFNTNEFLLVADTASAKNYFPEHKKIKQQNLTDLHRTLLQHQNLSAWNLFQRKISLRFLKLKFKLSSIETSLIAASVLIILIAPLMINAALLSSITSYQSNTMEIFRQLNPNFTRLVNPKAQIDDLTREVPLQNANPIQNLEALSYIERLVDESIEKIDIDLMQRSVSVTVQNLPSYKLALMQEAIKIGSASIDSKGLLENSNGLSGTLLINYESD</sequence>
<feature type="transmembrane region" description="Helical" evidence="1">
    <location>
        <begin position="222"/>
        <end position="242"/>
    </location>
</feature>
<dbReference type="Proteomes" id="UP000050874">
    <property type="component" value="Unassembled WGS sequence"/>
</dbReference>
<keyword evidence="1" id="KW-1133">Transmembrane helix</keyword>
<evidence type="ECO:0000313" key="2">
    <source>
        <dbReference type="EMBL" id="KRO39219.1"/>
    </source>
</evidence>
<dbReference type="EMBL" id="LIAV01000232">
    <property type="protein sequence ID" value="KRO39219.1"/>
    <property type="molecule type" value="Genomic_DNA"/>
</dbReference>